<evidence type="ECO:0000313" key="2">
    <source>
        <dbReference type="Proteomes" id="UP001420932"/>
    </source>
</evidence>
<evidence type="ECO:0000313" key="1">
    <source>
        <dbReference type="EMBL" id="KAK9122070.1"/>
    </source>
</evidence>
<accession>A0AAP0IVR7</accession>
<proteinExistence type="predicted"/>
<organism evidence="1 2">
    <name type="scientific">Stephania yunnanensis</name>
    <dbReference type="NCBI Taxonomy" id="152371"/>
    <lineage>
        <taxon>Eukaryota</taxon>
        <taxon>Viridiplantae</taxon>
        <taxon>Streptophyta</taxon>
        <taxon>Embryophyta</taxon>
        <taxon>Tracheophyta</taxon>
        <taxon>Spermatophyta</taxon>
        <taxon>Magnoliopsida</taxon>
        <taxon>Ranunculales</taxon>
        <taxon>Menispermaceae</taxon>
        <taxon>Menispermoideae</taxon>
        <taxon>Cissampelideae</taxon>
        <taxon>Stephania</taxon>
    </lineage>
</organism>
<protein>
    <submittedName>
        <fullName evidence="1">Uncharacterized protein</fullName>
    </submittedName>
</protein>
<gene>
    <name evidence="1" type="ORF">Syun_019687</name>
</gene>
<reference evidence="1 2" key="1">
    <citation type="submission" date="2024-01" db="EMBL/GenBank/DDBJ databases">
        <title>Genome assemblies of Stephania.</title>
        <authorList>
            <person name="Yang L."/>
        </authorList>
    </citation>
    <scope>NUCLEOTIDE SEQUENCE [LARGE SCALE GENOMIC DNA]</scope>
    <source>
        <strain evidence="1">YNDBR</strain>
        <tissue evidence="1">Leaf</tissue>
    </source>
</reference>
<name>A0AAP0IVR7_9MAGN</name>
<sequence length="89" mass="10158">MKMEKFENVDYNELGFDPHIYGLLTGSQGPLVTILNATFLCLFDPELSRLEVVIWHAVNSLLVDLVGSYRSQRISKSKQRCPILFSLKI</sequence>
<dbReference type="EMBL" id="JBBNAF010000008">
    <property type="protein sequence ID" value="KAK9122070.1"/>
    <property type="molecule type" value="Genomic_DNA"/>
</dbReference>
<dbReference type="Proteomes" id="UP001420932">
    <property type="component" value="Unassembled WGS sequence"/>
</dbReference>
<dbReference type="AlphaFoldDB" id="A0AAP0IVR7"/>
<comment type="caution">
    <text evidence="1">The sequence shown here is derived from an EMBL/GenBank/DDBJ whole genome shotgun (WGS) entry which is preliminary data.</text>
</comment>
<keyword evidence="2" id="KW-1185">Reference proteome</keyword>